<dbReference type="Proteomes" id="UP001140087">
    <property type="component" value="Unassembled WGS sequence"/>
</dbReference>
<name>A0ACC1KVS6_9FUNG</name>
<sequence>PTELMTETFFYEVIMHLTTCPRRTTKKPTTIAIRQLVGRHLPGFLDAVSIEPIDFPCVGQPAIYLAMQFETDYNNNVSLRFGNLMRKAVDLLYIAQERAQNPTLAGVSNGRVLARVHAAAERAKEAVVLGRPGFDTLDDDAQRTLRLFKLVYNTYPADHVFEDGDLEADSQLHCEVHQRAFYVLARIIGSAGGRIPQCFPQGRSCIPSHVHIDTAILRQNILGSANCRGKTREQIWGQVVDLNLRAFKPATSAEDNLRRHFFGSIDTDGVAVSVIKMTKEAKSGQRVRKKLEEGQEARPKQHDRNKRKRPGGADNPPDDNSPAAAPRPREFQYIDDLSDEELDSTIDNCLLLDPNRQEPLHGTHELSEAKKRFRWRLTKVRLDRQRRTTRFSKILEKVRREYMHGAVVAAEARLSQFTSRTLDPAEYIEYLRAWARERDLLLDFYANYKTVHVQSAHQWHAKREEYLARDAKGELSKTARRKAAPYIDHVPTNHPLHRKLRLSAFLNRKRADAQIAREIRKKFGKDVDLLVGDWSVPMQRHHAPQRGIGMLRMLRRQGFRVYLVNEYLTSQVCPACETRGLEKFKKVPDPRRNRPNRRRRNRRAQYHGAFPCGNPECAPSFRRNSDGEPVRLVLCHGLLRCPNPDCPLLKDKHGNT</sequence>
<feature type="non-terminal residue" evidence="1">
    <location>
        <position position="1"/>
    </location>
</feature>
<feature type="non-terminal residue" evidence="1">
    <location>
        <position position="656"/>
    </location>
</feature>
<keyword evidence="2" id="KW-1185">Reference proteome</keyword>
<reference evidence="1" key="1">
    <citation type="submission" date="2022-07" db="EMBL/GenBank/DDBJ databases">
        <title>Phylogenomic reconstructions and comparative analyses of Kickxellomycotina fungi.</title>
        <authorList>
            <person name="Reynolds N.K."/>
            <person name="Stajich J.E."/>
            <person name="Barry K."/>
            <person name="Grigoriev I.V."/>
            <person name="Crous P."/>
            <person name="Smith M.E."/>
        </authorList>
    </citation>
    <scope>NUCLEOTIDE SEQUENCE</scope>
    <source>
        <strain evidence="1">BCRC 34780</strain>
    </source>
</reference>
<gene>
    <name evidence="1" type="ORF">H4R21_005072</name>
</gene>
<protein>
    <submittedName>
        <fullName evidence="1">Uncharacterized protein</fullName>
    </submittedName>
</protein>
<accession>A0ACC1KVS6</accession>
<comment type="caution">
    <text evidence="1">The sequence shown here is derived from an EMBL/GenBank/DDBJ whole genome shotgun (WGS) entry which is preliminary data.</text>
</comment>
<organism evidence="1 2">
    <name type="scientific">Coemansia helicoidea</name>
    <dbReference type="NCBI Taxonomy" id="1286919"/>
    <lineage>
        <taxon>Eukaryota</taxon>
        <taxon>Fungi</taxon>
        <taxon>Fungi incertae sedis</taxon>
        <taxon>Zoopagomycota</taxon>
        <taxon>Kickxellomycotina</taxon>
        <taxon>Kickxellomycetes</taxon>
        <taxon>Kickxellales</taxon>
        <taxon>Kickxellaceae</taxon>
        <taxon>Coemansia</taxon>
    </lineage>
</organism>
<evidence type="ECO:0000313" key="2">
    <source>
        <dbReference type="Proteomes" id="UP001140087"/>
    </source>
</evidence>
<dbReference type="EMBL" id="JANBUN010002136">
    <property type="protein sequence ID" value="KAJ2795529.1"/>
    <property type="molecule type" value="Genomic_DNA"/>
</dbReference>
<proteinExistence type="predicted"/>
<evidence type="ECO:0000313" key="1">
    <source>
        <dbReference type="EMBL" id="KAJ2795529.1"/>
    </source>
</evidence>